<name>A0A5B8UUI3_9SPHI</name>
<evidence type="ECO:0000313" key="1">
    <source>
        <dbReference type="EMBL" id="QEC62569.1"/>
    </source>
</evidence>
<proteinExistence type="predicted"/>
<reference evidence="1 2" key="1">
    <citation type="journal article" date="2017" name="Curr. Microbiol.">
        <title>Mucilaginibacter ginsenosidivorans sp. nov., Isolated from Soil of Ginseng Field.</title>
        <authorList>
            <person name="Kim M.M."/>
            <person name="Siddiqi M.Z."/>
            <person name="Im W.T."/>
        </authorList>
    </citation>
    <scope>NUCLEOTIDE SEQUENCE [LARGE SCALE GENOMIC DNA]</scope>
    <source>
        <strain evidence="1 2">Gsoil 3017</strain>
    </source>
</reference>
<sequence>MAELYLLGVPGSPRPYRCCRKTKGEIRQRHPGLPGVWLFAAVAEIFRLEIDKKNKNMVSPIEATLDDFVRQYENTGACNDDIFETFTRNTDRYPFLKEHRDYIEQHRLGYGDRAFHYMWYLIIRHVQSRQLKPDMLEIGVFKGQVVSLWSLIAQTTLPELRVTGITPLSGKKIPGKWERFFKARFSAQYRKDLRDGNFYEETDYLRIIEGLFRRFSLEFTKFRLIRGYSTDGGVRGQVAGERFSVIYIDGDHSYDTVVLDIRNFSGLIVPGGLLVMDDASCDLPGTKFWKGHQGVSEACRTIESFGFKNILNVGHNRIYQKDK</sequence>
<dbReference type="InterPro" id="IPR029063">
    <property type="entry name" value="SAM-dependent_MTases_sf"/>
</dbReference>
<gene>
    <name evidence="1" type="ORF">FRZ54_08185</name>
</gene>
<dbReference type="AlphaFoldDB" id="A0A5B8UUI3"/>
<dbReference type="Gene3D" id="3.40.50.150">
    <property type="entry name" value="Vaccinia Virus protein VP39"/>
    <property type="match status" value="1"/>
</dbReference>
<keyword evidence="1" id="KW-0808">Transferase</keyword>
<dbReference type="KEGG" id="mgin:FRZ54_08185"/>
<dbReference type="Proteomes" id="UP000321479">
    <property type="component" value="Chromosome"/>
</dbReference>
<evidence type="ECO:0000313" key="2">
    <source>
        <dbReference type="Proteomes" id="UP000321479"/>
    </source>
</evidence>
<dbReference type="Pfam" id="PF13578">
    <property type="entry name" value="Methyltransf_24"/>
    <property type="match status" value="1"/>
</dbReference>
<dbReference type="EMBL" id="CP042436">
    <property type="protein sequence ID" value="QEC62569.1"/>
    <property type="molecule type" value="Genomic_DNA"/>
</dbReference>
<dbReference type="OrthoDB" id="5464618at2"/>
<protein>
    <submittedName>
        <fullName evidence="1">Class I SAM-dependent methyltransferase</fullName>
    </submittedName>
</protein>
<organism evidence="1 2">
    <name type="scientific">Mucilaginibacter ginsenosidivorans</name>
    <dbReference type="NCBI Taxonomy" id="398053"/>
    <lineage>
        <taxon>Bacteria</taxon>
        <taxon>Pseudomonadati</taxon>
        <taxon>Bacteroidota</taxon>
        <taxon>Sphingobacteriia</taxon>
        <taxon>Sphingobacteriales</taxon>
        <taxon>Sphingobacteriaceae</taxon>
        <taxon>Mucilaginibacter</taxon>
    </lineage>
</organism>
<dbReference type="SUPFAM" id="SSF53335">
    <property type="entry name" value="S-adenosyl-L-methionine-dependent methyltransferases"/>
    <property type="match status" value="1"/>
</dbReference>
<keyword evidence="2" id="KW-1185">Reference proteome</keyword>
<keyword evidence="1" id="KW-0489">Methyltransferase</keyword>
<dbReference type="GO" id="GO:0008168">
    <property type="term" value="F:methyltransferase activity"/>
    <property type="evidence" value="ECO:0007669"/>
    <property type="project" value="UniProtKB-KW"/>
</dbReference>
<accession>A0A5B8UUI3</accession>
<dbReference type="GO" id="GO:0032259">
    <property type="term" value="P:methylation"/>
    <property type="evidence" value="ECO:0007669"/>
    <property type="project" value="UniProtKB-KW"/>
</dbReference>